<comment type="caution">
    <text evidence="4">The sequence shown here is derived from an EMBL/GenBank/DDBJ whole genome shotgun (WGS) entry which is preliminary data.</text>
</comment>
<reference evidence="4 5" key="1">
    <citation type="submission" date="2024-03" db="EMBL/GenBank/DDBJ databases">
        <title>A high-quality draft genome sequence of Diaporthe vaccinii, a causative agent of upright dieback and viscid rot disease in cranberry plants.</title>
        <authorList>
            <person name="Sarrasin M."/>
            <person name="Lang B.F."/>
            <person name="Burger G."/>
        </authorList>
    </citation>
    <scope>NUCLEOTIDE SEQUENCE [LARGE SCALE GENOMIC DNA]</scope>
    <source>
        <strain evidence="4 5">IS7</strain>
    </source>
</reference>
<protein>
    <submittedName>
        <fullName evidence="4">Uncharacterized protein</fullName>
    </submittedName>
</protein>
<feature type="region of interest" description="Disordered" evidence="1">
    <location>
        <begin position="225"/>
        <end position="246"/>
    </location>
</feature>
<feature type="compositionally biased region" description="Basic and acidic residues" evidence="1">
    <location>
        <begin position="391"/>
        <end position="401"/>
    </location>
</feature>
<dbReference type="Proteomes" id="UP001600888">
    <property type="component" value="Unassembled WGS sequence"/>
</dbReference>
<evidence type="ECO:0000256" key="2">
    <source>
        <dbReference type="SAM" id="Phobius"/>
    </source>
</evidence>
<evidence type="ECO:0000256" key="3">
    <source>
        <dbReference type="SAM" id="SignalP"/>
    </source>
</evidence>
<keyword evidence="2" id="KW-0812">Transmembrane</keyword>
<feature type="compositionally biased region" description="Polar residues" evidence="1">
    <location>
        <begin position="262"/>
        <end position="277"/>
    </location>
</feature>
<keyword evidence="2" id="KW-1133">Transmembrane helix</keyword>
<gene>
    <name evidence="4" type="ORF">FJTKL_13207</name>
</gene>
<keyword evidence="5" id="KW-1185">Reference proteome</keyword>
<keyword evidence="2" id="KW-0472">Membrane</keyword>
<evidence type="ECO:0000256" key="1">
    <source>
        <dbReference type="SAM" id="MobiDB-lite"/>
    </source>
</evidence>
<accession>A0ABR4EBQ7</accession>
<proteinExistence type="predicted"/>
<keyword evidence="3" id="KW-0732">Signal</keyword>
<feature type="signal peptide" evidence="3">
    <location>
        <begin position="1"/>
        <end position="26"/>
    </location>
</feature>
<feature type="chain" id="PRO_5046106753" evidence="3">
    <location>
        <begin position="27"/>
        <end position="401"/>
    </location>
</feature>
<name>A0ABR4EBQ7_9PEZI</name>
<organism evidence="4 5">
    <name type="scientific">Diaporthe vaccinii</name>
    <dbReference type="NCBI Taxonomy" id="105482"/>
    <lineage>
        <taxon>Eukaryota</taxon>
        <taxon>Fungi</taxon>
        <taxon>Dikarya</taxon>
        <taxon>Ascomycota</taxon>
        <taxon>Pezizomycotina</taxon>
        <taxon>Sordariomycetes</taxon>
        <taxon>Sordariomycetidae</taxon>
        <taxon>Diaporthales</taxon>
        <taxon>Diaporthaceae</taxon>
        <taxon>Diaporthe</taxon>
        <taxon>Diaporthe eres species complex</taxon>
    </lineage>
</organism>
<sequence>MASPTTFHKILCLVICVSLAWFSVVAKPIELPTLSQRQYMGNLSHIGGAVGGARNGCTHGVDDTLPATLTLDTPTCVDHEHCASGCLVIDAAPNMHTLTCSPPSHCSLDGESVGATYTCYTHGSETLKIDPLSSTLAVANVAPFLPVWNHEYSPAPYSAGAVDTAKPAMTGAADNEYSPVPYSGAPVDTAQPVMTGAADPNILPSSLAPSSHPEEIITFTAKLSKGHNGEPDQPEITLSPENAPAPVPGQQTVYVTITEDSTTASPIPTAPFSTQPLSEGHPESNKTAIILGSVFGSLTILCILIVSVDHLLKLRRQKREQLQEGHDGQEGHEGHDSISSVEDISELLRQQQQTYGYYGTQRVASSSIVPQQMKVFPASSEPVELPTPKDGTMEKERRDGY</sequence>
<evidence type="ECO:0000313" key="5">
    <source>
        <dbReference type="Proteomes" id="UP001600888"/>
    </source>
</evidence>
<feature type="region of interest" description="Disordered" evidence="1">
    <location>
        <begin position="375"/>
        <end position="401"/>
    </location>
</feature>
<dbReference type="EMBL" id="JBAWTH010000072">
    <property type="protein sequence ID" value="KAL2279857.1"/>
    <property type="molecule type" value="Genomic_DNA"/>
</dbReference>
<evidence type="ECO:0000313" key="4">
    <source>
        <dbReference type="EMBL" id="KAL2279857.1"/>
    </source>
</evidence>
<feature type="region of interest" description="Disordered" evidence="1">
    <location>
        <begin position="262"/>
        <end position="283"/>
    </location>
</feature>
<feature type="transmembrane region" description="Helical" evidence="2">
    <location>
        <begin position="288"/>
        <end position="312"/>
    </location>
</feature>